<dbReference type="InterPro" id="IPR012337">
    <property type="entry name" value="RNaseH-like_sf"/>
</dbReference>
<proteinExistence type="predicted"/>
<organism evidence="2 3">
    <name type="scientific">Tanacetum coccineum</name>
    <dbReference type="NCBI Taxonomy" id="301880"/>
    <lineage>
        <taxon>Eukaryota</taxon>
        <taxon>Viridiplantae</taxon>
        <taxon>Streptophyta</taxon>
        <taxon>Embryophyta</taxon>
        <taxon>Tracheophyta</taxon>
        <taxon>Spermatophyta</taxon>
        <taxon>Magnoliopsida</taxon>
        <taxon>eudicotyledons</taxon>
        <taxon>Gunneridae</taxon>
        <taxon>Pentapetalae</taxon>
        <taxon>asterids</taxon>
        <taxon>campanulids</taxon>
        <taxon>Asterales</taxon>
        <taxon>Asteraceae</taxon>
        <taxon>Asteroideae</taxon>
        <taxon>Anthemideae</taxon>
        <taxon>Anthemidinae</taxon>
        <taxon>Tanacetum</taxon>
    </lineage>
</organism>
<dbReference type="InterPro" id="IPR043502">
    <property type="entry name" value="DNA/RNA_pol_sf"/>
</dbReference>
<dbReference type="CDD" id="cd09279">
    <property type="entry name" value="RNase_HI_like"/>
    <property type="match status" value="1"/>
</dbReference>
<reference evidence="2" key="1">
    <citation type="journal article" date="2022" name="Int. J. Mol. Sci.">
        <title>Draft Genome of Tanacetum Coccineum: Genomic Comparison of Closely Related Tanacetum-Family Plants.</title>
        <authorList>
            <person name="Yamashiro T."/>
            <person name="Shiraishi A."/>
            <person name="Nakayama K."/>
            <person name="Satake H."/>
        </authorList>
    </citation>
    <scope>NUCLEOTIDE SEQUENCE</scope>
</reference>
<protein>
    <submittedName>
        <fullName evidence="2">Reverse transcriptase domain-containing protein</fullName>
    </submittedName>
</protein>
<dbReference type="Pfam" id="PF13456">
    <property type="entry name" value="RVT_3"/>
    <property type="match status" value="1"/>
</dbReference>
<keyword evidence="2" id="KW-0808">Transferase</keyword>
<feature type="domain" description="RNase H type-1" evidence="1">
    <location>
        <begin position="527"/>
        <end position="659"/>
    </location>
</feature>
<dbReference type="PANTHER" id="PTHR48475">
    <property type="entry name" value="RIBONUCLEASE H"/>
    <property type="match status" value="1"/>
</dbReference>
<name>A0ABQ5H1V8_9ASTR</name>
<dbReference type="GO" id="GO:0003964">
    <property type="term" value="F:RNA-directed DNA polymerase activity"/>
    <property type="evidence" value="ECO:0007669"/>
    <property type="project" value="UniProtKB-KW"/>
</dbReference>
<dbReference type="InterPro" id="IPR043128">
    <property type="entry name" value="Rev_trsase/Diguanyl_cyclase"/>
</dbReference>
<dbReference type="Pfam" id="PF00078">
    <property type="entry name" value="RVT_1"/>
    <property type="match status" value="1"/>
</dbReference>
<dbReference type="PANTHER" id="PTHR48475:SF2">
    <property type="entry name" value="RIBONUCLEASE H"/>
    <property type="match status" value="1"/>
</dbReference>
<evidence type="ECO:0000313" key="2">
    <source>
        <dbReference type="EMBL" id="GJT81172.1"/>
    </source>
</evidence>
<dbReference type="Gene3D" id="1.10.340.70">
    <property type="match status" value="1"/>
</dbReference>
<keyword evidence="2" id="KW-0695">RNA-directed DNA polymerase</keyword>
<dbReference type="Proteomes" id="UP001151760">
    <property type="component" value="Unassembled WGS sequence"/>
</dbReference>
<dbReference type="SUPFAM" id="SSF56672">
    <property type="entry name" value="DNA/RNA polymerases"/>
    <property type="match status" value="1"/>
</dbReference>
<evidence type="ECO:0000313" key="3">
    <source>
        <dbReference type="Proteomes" id="UP001151760"/>
    </source>
</evidence>
<reference evidence="2" key="2">
    <citation type="submission" date="2022-01" db="EMBL/GenBank/DDBJ databases">
        <authorList>
            <person name="Yamashiro T."/>
            <person name="Shiraishi A."/>
            <person name="Satake H."/>
            <person name="Nakayama K."/>
        </authorList>
    </citation>
    <scope>NUCLEOTIDE SEQUENCE</scope>
</reference>
<keyword evidence="3" id="KW-1185">Reference proteome</keyword>
<keyword evidence="2" id="KW-0548">Nucleotidyltransferase</keyword>
<dbReference type="PROSITE" id="PS50879">
    <property type="entry name" value="RNASE_H_1"/>
    <property type="match status" value="1"/>
</dbReference>
<gene>
    <name evidence="2" type="ORF">Tco_1055514</name>
</gene>
<dbReference type="InterPro" id="IPR000477">
    <property type="entry name" value="RT_dom"/>
</dbReference>
<dbReference type="CDD" id="cd01647">
    <property type="entry name" value="RT_LTR"/>
    <property type="match status" value="1"/>
</dbReference>
<dbReference type="Gene3D" id="3.30.420.10">
    <property type="entry name" value="Ribonuclease H-like superfamily/Ribonuclease H"/>
    <property type="match status" value="2"/>
</dbReference>
<accession>A0ABQ5H1V8</accession>
<comment type="caution">
    <text evidence="2">The sequence shown here is derived from an EMBL/GenBank/DDBJ whole genome shotgun (WGS) entry which is preliminary data.</text>
</comment>
<dbReference type="EMBL" id="BQNB010019059">
    <property type="protein sequence ID" value="GJT81172.1"/>
    <property type="molecule type" value="Genomic_DNA"/>
</dbReference>
<dbReference type="Gene3D" id="3.30.70.270">
    <property type="match status" value="1"/>
</dbReference>
<dbReference type="SUPFAM" id="SSF53098">
    <property type="entry name" value="Ribonuclease H-like"/>
    <property type="match status" value="1"/>
</dbReference>
<sequence>MNIPITFPSVLARDFSEEALVVEAEVDGYLVKPLGKIELDVCFGGGGRCQRAIMKFTVIPGVATILSQDPVAFECRREGKNQAVKPSENERMQGNISPTVHVLINPAHPEQLVVIGTGLSAEGSSQLKSLLKKNTNIFAWEPSDMTEVPKRIIKHSLNVNPLEKPVSQKRRVFCSKKSQVITKEVGEWLKVGIVRPVKYPTWISNPVLVKKVDESWRMCIDFKNISAACLKDYYPLPEIDSKIEVVMGFTLKCFLDAYKGYHQVQMVEEDEEKTAFYIDQGTYCYTKIPFSLKNAGATYQRLVDEAFKTQIGRNLEAYIDDMVIKSKSKREMLADIAETFDNLRRINIKLNPKKCSFGVAEGKFLGYMVTSEGIRAKPAKTKDIAEMQKGGKCVPGSQEDDLGSTGPNNALPEGNPVCILSGIKRSCKCSVAGSKARKTTFGTLCKQNATQCGAKLCSVGKMALALRHASRRLAPYSVELGAYNIMYEPRNAVKGQILADFINEIPVGKDAIAPLQTQYTINHQKDYKEEWILYTDEASSAKGFGAGLVLISPTRTEYTYAMRLNFESTNNQAEYEALLAGLRIAKKMGVQSLSVNVDSKLVANQINGNYEACKENMVRYLNKAKEYIDCIKNFKIQNIPRNKNQKVDILSKLASVAFNHLTKEILVKTLDVPSMDVQEINAVVEEEGETWMTPIINCLEKGIWPEDQNEAHTLQMKISQYVMEEGVLFKISYLMSMLRCVSPLQANYVIREIHMGACNMHLKARSVVAKAIRQGYYWPMMHRDAREEIRKYNSRQIHSPIPKLPKNLMTSIMAPWLFFQWGMGVLGPLPEALGKANGLVERANRSLMEGIKTRLGRERKGWVDELPNVLWAHMTSLKTSNGETPYSLTFGSEAVIPANHRTMMIREGDSNEEEMRLYLDLLTERREAAAIREARYKIKMEQYYNKRVRPMSFKVGEYVYRKNEASRVENLGKLGPKWEGPYLIVEAY</sequence>
<dbReference type="InterPro" id="IPR036397">
    <property type="entry name" value="RNaseH_sf"/>
</dbReference>
<evidence type="ECO:0000259" key="1">
    <source>
        <dbReference type="PROSITE" id="PS50879"/>
    </source>
</evidence>
<dbReference type="InterPro" id="IPR002156">
    <property type="entry name" value="RNaseH_domain"/>
</dbReference>
<dbReference type="Gene3D" id="3.10.10.10">
    <property type="entry name" value="HIV Type 1 Reverse Transcriptase, subunit A, domain 1"/>
    <property type="match status" value="1"/>
</dbReference>